<dbReference type="PROSITE" id="PS51473">
    <property type="entry name" value="GNK2"/>
    <property type="match status" value="2"/>
</dbReference>
<keyword evidence="15" id="KW-1185">Reference proteome</keyword>
<dbReference type="InterPro" id="IPR017441">
    <property type="entry name" value="Protein_kinase_ATP_BS"/>
</dbReference>
<dbReference type="PROSITE" id="PS00107">
    <property type="entry name" value="PROTEIN_KINASE_ATP"/>
    <property type="match status" value="1"/>
</dbReference>
<evidence type="ECO:0000256" key="6">
    <source>
        <dbReference type="ARBA" id="ARBA00022777"/>
    </source>
</evidence>
<dbReference type="SUPFAM" id="SSF56112">
    <property type="entry name" value="Protein kinase-like (PK-like)"/>
    <property type="match status" value="1"/>
</dbReference>
<dbReference type="InterPro" id="IPR052059">
    <property type="entry name" value="CR_Ser/Thr_kinase"/>
</dbReference>
<dbReference type="FunFam" id="3.30.200.20:FF:000177">
    <property type="entry name" value="Cysteine-rich receptor-like protein kinase 2"/>
    <property type="match status" value="1"/>
</dbReference>
<dbReference type="CDD" id="cd14066">
    <property type="entry name" value="STKc_IRAK"/>
    <property type="match status" value="1"/>
</dbReference>
<keyword evidence="3" id="KW-0732">Signal</keyword>
<dbReference type="Gene3D" id="1.10.510.10">
    <property type="entry name" value="Transferase(Phosphotransferase) domain 1"/>
    <property type="match status" value="1"/>
</dbReference>
<dbReference type="PROSITE" id="PS00108">
    <property type="entry name" value="PROTEIN_KINASE_ST"/>
    <property type="match status" value="1"/>
</dbReference>
<protein>
    <recommendedName>
        <fullName evidence="16">Cysteine-rich receptor-like protein kinase 2</fullName>
    </recommendedName>
</protein>
<sequence>MRPELQQKPLFFFFFFIFLNFILWSWLTLDGVVSDPQTNLVRLWCDQNGDNDGSIMKEILNETFGDLRAQIKDQNKQFAIAQAVRANMPVFGLFQCRNYLSIADCLACFDVAAVNIRNCSKQAYGSRLVYDGCFLRYESSQQYDLATETAWGNIRCGNQTIIDSSTLASTVQQALTNLNTATPKMAGNFYAATKTPVPNSNNGLNIYAIAQCVGTLSQSGCQTCINSASARFQTCLTNSNSESYDTGCFMRYSTSSFFADNQTTDIKPFLKQQGSSSNNNKGVIIGIVIGCVVFVLFLLIALFIWIRPRKSQKRVPRGDMTGISKLKAPVNYNYRDLKSATKNFSSENKLGEGGFGSVYKGTLKNGKVVAVKKLTIRQSKRMEEEFESEVRLISNVHHRNLVRLLGCCSKGKTRILVYEYMEKTSLDRFLFGKKKGSLNWKQRYDIILGTARGLTYLHEEFHVRIIHRDIKTNNILLDDDLQPKIADFGLARLLPEEKSHLSTRFAGTLGYTAPEYAMHGQLSEKADVYSYGVVVLEIISGRRNNQLSIGGAAEGEFLLQKAWKLYQRGTHLSLVDDTLDPNEYDEEEVKKIIEIGLLCTQASAEIRPTMSQVVGLLQQGGLAEDIRPTMPLFIEID</sequence>
<keyword evidence="1" id="KW-0723">Serine/threonine-protein kinase</keyword>
<keyword evidence="11" id="KW-0812">Transmembrane</keyword>
<feature type="binding site" evidence="10">
    <location>
        <position position="373"/>
    </location>
    <ligand>
        <name>ATP</name>
        <dbReference type="ChEBI" id="CHEBI:30616"/>
    </ligand>
</feature>
<dbReference type="Proteomes" id="UP001293593">
    <property type="component" value="Unassembled WGS sequence"/>
</dbReference>
<dbReference type="SMART" id="SM00220">
    <property type="entry name" value="S_TKc"/>
    <property type="match status" value="1"/>
</dbReference>
<keyword evidence="2" id="KW-0808">Transferase</keyword>
<evidence type="ECO:0000256" key="9">
    <source>
        <dbReference type="ARBA" id="ARBA00023180"/>
    </source>
</evidence>
<evidence type="ECO:0000256" key="8">
    <source>
        <dbReference type="ARBA" id="ARBA00023170"/>
    </source>
</evidence>
<reference evidence="14" key="1">
    <citation type="submission" date="2023-10" db="EMBL/GenBank/DDBJ databases">
        <title>Chromosome-level genome of the transformable northern wattle, Acacia crassicarpa.</title>
        <authorList>
            <person name="Massaro I."/>
            <person name="Sinha N.R."/>
            <person name="Poethig S."/>
            <person name="Leichty A.R."/>
        </authorList>
    </citation>
    <scope>NUCLEOTIDE SEQUENCE</scope>
    <source>
        <strain evidence="14">Acra3RX</strain>
        <tissue evidence="14">Leaf</tissue>
    </source>
</reference>
<gene>
    <name evidence="14" type="ORF">QN277_016012</name>
</gene>
<keyword evidence="5 10" id="KW-0547">Nucleotide-binding</keyword>
<evidence type="ECO:0000259" key="13">
    <source>
        <dbReference type="PROSITE" id="PS51473"/>
    </source>
</evidence>
<keyword evidence="11" id="KW-0472">Membrane</keyword>
<keyword evidence="6" id="KW-0418">Kinase</keyword>
<evidence type="ECO:0008006" key="16">
    <source>
        <dbReference type="Google" id="ProtNLM"/>
    </source>
</evidence>
<dbReference type="InterPro" id="IPR038408">
    <property type="entry name" value="GNK2_sf"/>
</dbReference>
<dbReference type="PANTHER" id="PTHR47973">
    <property type="entry name" value="CYSTEINE-RICH RECEPTOR-LIKE PROTEIN KINASE 3"/>
    <property type="match status" value="1"/>
</dbReference>
<evidence type="ECO:0000256" key="5">
    <source>
        <dbReference type="ARBA" id="ARBA00022741"/>
    </source>
</evidence>
<keyword evidence="11" id="KW-1133">Transmembrane helix</keyword>
<keyword evidence="9" id="KW-0325">Glycoprotein</keyword>
<dbReference type="CDD" id="cd23509">
    <property type="entry name" value="Gnk2-like"/>
    <property type="match status" value="2"/>
</dbReference>
<feature type="domain" description="Protein kinase" evidence="12">
    <location>
        <begin position="344"/>
        <end position="633"/>
    </location>
</feature>
<dbReference type="Gene3D" id="3.30.200.20">
    <property type="entry name" value="Phosphorylase Kinase, domain 1"/>
    <property type="match status" value="1"/>
</dbReference>
<dbReference type="GO" id="GO:0005524">
    <property type="term" value="F:ATP binding"/>
    <property type="evidence" value="ECO:0007669"/>
    <property type="project" value="UniProtKB-UniRule"/>
</dbReference>
<evidence type="ECO:0000256" key="2">
    <source>
        <dbReference type="ARBA" id="ARBA00022679"/>
    </source>
</evidence>
<dbReference type="Pfam" id="PF01657">
    <property type="entry name" value="Stress-antifung"/>
    <property type="match status" value="2"/>
</dbReference>
<evidence type="ECO:0000259" key="12">
    <source>
        <dbReference type="PROSITE" id="PS50011"/>
    </source>
</evidence>
<evidence type="ECO:0000256" key="3">
    <source>
        <dbReference type="ARBA" id="ARBA00022729"/>
    </source>
</evidence>
<keyword evidence="7 10" id="KW-0067">ATP-binding</keyword>
<feature type="transmembrane region" description="Helical" evidence="11">
    <location>
        <begin position="283"/>
        <end position="306"/>
    </location>
</feature>
<feature type="domain" description="Gnk2-homologous" evidence="13">
    <location>
        <begin position="149"/>
        <end position="257"/>
    </location>
</feature>
<dbReference type="InterPro" id="IPR000719">
    <property type="entry name" value="Prot_kinase_dom"/>
</dbReference>
<evidence type="ECO:0000256" key="1">
    <source>
        <dbReference type="ARBA" id="ARBA00022527"/>
    </source>
</evidence>
<evidence type="ECO:0000256" key="7">
    <source>
        <dbReference type="ARBA" id="ARBA00022840"/>
    </source>
</evidence>
<dbReference type="InterPro" id="IPR001245">
    <property type="entry name" value="Ser-Thr/Tyr_kinase_cat_dom"/>
</dbReference>
<evidence type="ECO:0000313" key="15">
    <source>
        <dbReference type="Proteomes" id="UP001293593"/>
    </source>
</evidence>
<evidence type="ECO:0000256" key="10">
    <source>
        <dbReference type="PROSITE-ProRule" id="PRU10141"/>
    </source>
</evidence>
<evidence type="ECO:0000256" key="4">
    <source>
        <dbReference type="ARBA" id="ARBA00022737"/>
    </source>
</evidence>
<proteinExistence type="predicted"/>
<comment type="caution">
    <text evidence="14">The sequence shown here is derived from an EMBL/GenBank/DDBJ whole genome shotgun (WGS) entry which is preliminary data.</text>
</comment>
<dbReference type="FunFam" id="1.10.510.10:FF:000336">
    <property type="entry name" value="Cysteine-rich receptor-like protein kinase 2"/>
    <property type="match status" value="1"/>
</dbReference>
<dbReference type="Pfam" id="PF07714">
    <property type="entry name" value="PK_Tyr_Ser-Thr"/>
    <property type="match status" value="1"/>
</dbReference>
<dbReference type="EMBL" id="JAWXYG010000003">
    <property type="protein sequence ID" value="KAK4278121.1"/>
    <property type="molecule type" value="Genomic_DNA"/>
</dbReference>
<dbReference type="InterPro" id="IPR008271">
    <property type="entry name" value="Ser/Thr_kinase_AS"/>
</dbReference>
<keyword evidence="8" id="KW-0675">Receptor</keyword>
<dbReference type="InterPro" id="IPR002902">
    <property type="entry name" value="GNK2"/>
</dbReference>
<accession>A0AAE1JX27</accession>
<dbReference type="PROSITE" id="PS50011">
    <property type="entry name" value="PROTEIN_KINASE_DOM"/>
    <property type="match status" value="1"/>
</dbReference>
<dbReference type="InterPro" id="IPR011009">
    <property type="entry name" value="Kinase-like_dom_sf"/>
</dbReference>
<keyword evidence="4" id="KW-0677">Repeat</keyword>
<organism evidence="14 15">
    <name type="scientific">Acacia crassicarpa</name>
    <name type="common">northern wattle</name>
    <dbReference type="NCBI Taxonomy" id="499986"/>
    <lineage>
        <taxon>Eukaryota</taxon>
        <taxon>Viridiplantae</taxon>
        <taxon>Streptophyta</taxon>
        <taxon>Embryophyta</taxon>
        <taxon>Tracheophyta</taxon>
        <taxon>Spermatophyta</taxon>
        <taxon>Magnoliopsida</taxon>
        <taxon>eudicotyledons</taxon>
        <taxon>Gunneridae</taxon>
        <taxon>Pentapetalae</taxon>
        <taxon>rosids</taxon>
        <taxon>fabids</taxon>
        <taxon>Fabales</taxon>
        <taxon>Fabaceae</taxon>
        <taxon>Caesalpinioideae</taxon>
        <taxon>mimosoid clade</taxon>
        <taxon>Acacieae</taxon>
        <taxon>Acacia</taxon>
    </lineage>
</organism>
<evidence type="ECO:0000313" key="14">
    <source>
        <dbReference type="EMBL" id="KAK4278121.1"/>
    </source>
</evidence>
<name>A0AAE1JX27_9FABA</name>
<feature type="transmembrane region" description="Helical" evidence="11">
    <location>
        <begin position="9"/>
        <end position="27"/>
    </location>
</feature>
<evidence type="ECO:0000256" key="11">
    <source>
        <dbReference type="SAM" id="Phobius"/>
    </source>
</evidence>
<feature type="domain" description="Gnk2-homologous" evidence="13">
    <location>
        <begin position="38"/>
        <end position="142"/>
    </location>
</feature>
<dbReference type="Gene3D" id="3.30.430.20">
    <property type="entry name" value="Gnk2 domain, C-X8-C-X2-C motif"/>
    <property type="match status" value="2"/>
</dbReference>
<dbReference type="AlphaFoldDB" id="A0AAE1JX27"/>
<dbReference type="GO" id="GO:0004674">
    <property type="term" value="F:protein serine/threonine kinase activity"/>
    <property type="evidence" value="ECO:0007669"/>
    <property type="project" value="UniProtKB-KW"/>
</dbReference>